<dbReference type="FunCoup" id="G5BV82">
    <property type="interactions" value="541"/>
</dbReference>
<proteinExistence type="inferred from homology"/>
<keyword evidence="2 3" id="KW-0175">Coiled coil</keyword>
<evidence type="ECO:0000313" key="6">
    <source>
        <dbReference type="Proteomes" id="UP000006813"/>
    </source>
</evidence>
<dbReference type="InterPro" id="IPR026079">
    <property type="entry name" value="CDR2"/>
</dbReference>
<feature type="region of interest" description="Disordered" evidence="4">
    <location>
        <begin position="1"/>
        <end position="23"/>
    </location>
</feature>
<feature type="coiled-coil region" evidence="3">
    <location>
        <begin position="201"/>
        <end position="228"/>
    </location>
</feature>
<evidence type="ECO:0000313" key="5">
    <source>
        <dbReference type="EMBL" id="EHB13193.1"/>
    </source>
</evidence>
<comment type="similarity">
    <text evidence="1">Belongs to the CDR2 family.</text>
</comment>
<dbReference type="AlphaFoldDB" id="G5BV82"/>
<gene>
    <name evidence="5" type="ORF">GW7_04718</name>
</gene>
<evidence type="ECO:0000256" key="2">
    <source>
        <dbReference type="ARBA" id="ARBA00023054"/>
    </source>
</evidence>
<organism evidence="5 6">
    <name type="scientific">Heterocephalus glaber</name>
    <name type="common">Naked mole rat</name>
    <dbReference type="NCBI Taxonomy" id="10181"/>
    <lineage>
        <taxon>Eukaryota</taxon>
        <taxon>Metazoa</taxon>
        <taxon>Chordata</taxon>
        <taxon>Craniata</taxon>
        <taxon>Vertebrata</taxon>
        <taxon>Euteleostomi</taxon>
        <taxon>Mammalia</taxon>
        <taxon>Eutheria</taxon>
        <taxon>Euarchontoglires</taxon>
        <taxon>Glires</taxon>
        <taxon>Rodentia</taxon>
        <taxon>Hystricomorpha</taxon>
        <taxon>Bathyergidae</taxon>
        <taxon>Heterocephalus</taxon>
    </lineage>
</organism>
<evidence type="ECO:0000256" key="3">
    <source>
        <dbReference type="SAM" id="Coils"/>
    </source>
</evidence>
<name>G5BV82_HETGA</name>
<sequence length="424" mass="47958">MPDRRCGLTWRPGPPFSSPAGTSAAEGLQLRSLYLTKQVELLRQMNEQHAKVYEQLDVTARELEETNQKLVADSKASQQKILSLTETIECLQVNIDHLQSQVEELKSSGSGKKPRKCEQEKPAPSFSCLKELYDLRQHFIYDHVFAEKIASLHSQQSPEEEENEHLKKTVTMLQAQLSLERQKRLTMEEEYGLMLKENGELEQQLRAVDAYQARALELEAEVAEMRRVLQAEHPFMNGVEKLVPDSLLVPFKEPSQSLLEEMFLTVSEAYRKPLKRSSSDTVLSSLAGGDIVKGHEETCIRRAKAVKQRGVSLLHEVDTQYSALKVKYEELLKKCQQEQDSLSHKAVQTTRASARDLIGADAQPEPGANGWEPCSVTPEHIGSPSETPPPEYKALFKEIFSCINKTKQEISEQRAKYRSLSSHS</sequence>
<reference evidence="5 6" key="1">
    <citation type="journal article" date="2011" name="Nature">
        <title>Genome sequencing reveals insights into physiology and longevity of the naked mole rat.</title>
        <authorList>
            <person name="Kim E.B."/>
            <person name="Fang X."/>
            <person name="Fushan A.A."/>
            <person name="Huang Z."/>
            <person name="Lobanov A.V."/>
            <person name="Han L."/>
            <person name="Marino S.M."/>
            <person name="Sun X."/>
            <person name="Turanov A.A."/>
            <person name="Yang P."/>
            <person name="Yim S.H."/>
            <person name="Zhao X."/>
            <person name="Kasaikina M.V."/>
            <person name="Stoletzki N."/>
            <person name="Peng C."/>
            <person name="Polak P."/>
            <person name="Xiong Z."/>
            <person name="Kiezun A."/>
            <person name="Zhu Y."/>
            <person name="Chen Y."/>
            <person name="Kryukov G.V."/>
            <person name="Zhang Q."/>
            <person name="Peshkin L."/>
            <person name="Yang L."/>
            <person name="Bronson R.T."/>
            <person name="Buffenstein R."/>
            <person name="Wang B."/>
            <person name="Han C."/>
            <person name="Li Q."/>
            <person name="Chen L."/>
            <person name="Zhao W."/>
            <person name="Sunyaev S.R."/>
            <person name="Park T.J."/>
            <person name="Zhang G."/>
            <person name="Wang J."/>
            <person name="Gladyshev V.N."/>
        </authorList>
    </citation>
    <scope>NUCLEOTIDE SEQUENCE [LARGE SCALE GENOMIC DNA]</scope>
</reference>
<dbReference type="PANTHER" id="PTHR19232">
    <property type="entry name" value="CENTROCORTIN FAMILY MEMBER"/>
    <property type="match status" value="1"/>
</dbReference>
<dbReference type="STRING" id="10181.G5BV82"/>
<dbReference type="InParanoid" id="G5BV82"/>
<feature type="coiled-coil region" evidence="3">
    <location>
        <begin position="314"/>
        <end position="345"/>
    </location>
</feature>
<feature type="coiled-coil region" evidence="3">
    <location>
        <begin position="46"/>
        <end position="108"/>
    </location>
</feature>
<evidence type="ECO:0000256" key="4">
    <source>
        <dbReference type="SAM" id="MobiDB-lite"/>
    </source>
</evidence>
<accession>G5BV82</accession>
<dbReference type="PANTHER" id="PTHR19232:SF1">
    <property type="entry name" value="CEREBELLAR DEGENERATION-RELATED PROTEIN 2"/>
    <property type="match status" value="1"/>
</dbReference>
<feature type="region of interest" description="Disordered" evidence="4">
    <location>
        <begin position="364"/>
        <end position="390"/>
    </location>
</feature>
<dbReference type="EMBL" id="JH172081">
    <property type="protein sequence ID" value="EHB13193.1"/>
    <property type="molecule type" value="Genomic_DNA"/>
</dbReference>
<dbReference type="Proteomes" id="UP000006813">
    <property type="component" value="Unassembled WGS sequence"/>
</dbReference>
<dbReference type="eggNOG" id="ENOG502QUPP">
    <property type="taxonomic scope" value="Eukaryota"/>
</dbReference>
<evidence type="ECO:0000256" key="1">
    <source>
        <dbReference type="ARBA" id="ARBA00009019"/>
    </source>
</evidence>
<protein>
    <submittedName>
        <fullName evidence="5">Cerebellar degeneration-related protein 2</fullName>
    </submittedName>
</protein>